<accession>A0ABV1U3Z7</accession>
<evidence type="ECO:0000313" key="3">
    <source>
        <dbReference type="Proteomes" id="UP001470023"/>
    </source>
</evidence>
<comment type="caution">
    <text evidence="2">The sequence shown here is derived from an EMBL/GenBank/DDBJ whole genome shotgun (WGS) entry which is preliminary data.</text>
</comment>
<evidence type="ECO:0000256" key="1">
    <source>
        <dbReference type="SAM" id="MobiDB-lite"/>
    </source>
</evidence>
<proteinExistence type="predicted"/>
<feature type="region of interest" description="Disordered" evidence="1">
    <location>
        <begin position="71"/>
        <end position="91"/>
    </location>
</feature>
<name>A0ABV1U3Z7_9ACTN</name>
<protein>
    <submittedName>
        <fullName evidence="2">Uncharacterized protein</fullName>
    </submittedName>
</protein>
<reference evidence="2 3" key="1">
    <citation type="submission" date="2024-06" db="EMBL/GenBank/DDBJ databases">
        <title>The Natural Products Discovery Center: Release of the First 8490 Sequenced Strains for Exploring Actinobacteria Biosynthetic Diversity.</title>
        <authorList>
            <person name="Kalkreuter E."/>
            <person name="Kautsar S.A."/>
            <person name="Yang D."/>
            <person name="Bader C.D."/>
            <person name="Teijaro C.N."/>
            <person name="Fluegel L."/>
            <person name="Davis C.M."/>
            <person name="Simpson J.R."/>
            <person name="Lauterbach L."/>
            <person name="Steele A.D."/>
            <person name="Gui C."/>
            <person name="Meng S."/>
            <person name="Li G."/>
            <person name="Viehrig K."/>
            <person name="Ye F."/>
            <person name="Su P."/>
            <person name="Kiefer A.F."/>
            <person name="Nichols A."/>
            <person name="Cepeda A.J."/>
            <person name="Yan W."/>
            <person name="Fan B."/>
            <person name="Jiang Y."/>
            <person name="Adhikari A."/>
            <person name="Zheng C.-J."/>
            <person name="Schuster L."/>
            <person name="Cowan T.M."/>
            <person name="Smanski M.J."/>
            <person name="Chevrette M.G."/>
            <person name="De Carvalho L.P.S."/>
            <person name="Shen B."/>
        </authorList>
    </citation>
    <scope>NUCLEOTIDE SEQUENCE [LARGE SCALE GENOMIC DNA]</scope>
    <source>
        <strain evidence="2 3">NPDC001166</strain>
    </source>
</reference>
<feature type="compositionally biased region" description="Pro residues" evidence="1">
    <location>
        <begin position="74"/>
        <end position="83"/>
    </location>
</feature>
<dbReference type="RefSeq" id="WP_352063443.1">
    <property type="nucleotide sequence ID" value="NZ_JBEPAZ010000007.1"/>
</dbReference>
<dbReference type="EMBL" id="JBEPAZ010000007">
    <property type="protein sequence ID" value="MER6428441.1"/>
    <property type="molecule type" value="Genomic_DNA"/>
</dbReference>
<evidence type="ECO:0000313" key="2">
    <source>
        <dbReference type="EMBL" id="MER6428441.1"/>
    </source>
</evidence>
<organism evidence="2 3">
    <name type="scientific">Streptomyces sp. 900105245</name>
    <dbReference type="NCBI Taxonomy" id="3154379"/>
    <lineage>
        <taxon>Bacteria</taxon>
        <taxon>Bacillati</taxon>
        <taxon>Actinomycetota</taxon>
        <taxon>Actinomycetes</taxon>
        <taxon>Kitasatosporales</taxon>
        <taxon>Streptomycetaceae</taxon>
        <taxon>Streptomyces</taxon>
    </lineage>
</organism>
<sequence>MNSNSAAHCEVTHHWFGWVTVPGRGTAWARGHVTVPLCAPREQVYRLIAAWLRKRGCAVPADLSQAITVLPGQITPPRPPTTPPRGASDHG</sequence>
<keyword evidence="3" id="KW-1185">Reference proteome</keyword>
<dbReference type="Proteomes" id="UP001470023">
    <property type="component" value="Unassembled WGS sequence"/>
</dbReference>
<gene>
    <name evidence="2" type="ORF">ABT272_11915</name>
</gene>